<organism evidence="2 3">
    <name type="scientific">Parelaphostrongylus tenuis</name>
    <name type="common">Meningeal worm</name>
    <dbReference type="NCBI Taxonomy" id="148309"/>
    <lineage>
        <taxon>Eukaryota</taxon>
        <taxon>Metazoa</taxon>
        <taxon>Ecdysozoa</taxon>
        <taxon>Nematoda</taxon>
        <taxon>Chromadorea</taxon>
        <taxon>Rhabditida</taxon>
        <taxon>Rhabditina</taxon>
        <taxon>Rhabditomorpha</taxon>
        <taxon>Strongyloidea</taxon>
        <taxon>Metastrongylidae</taxon>
        <taxon>Parelaphostrongylus</taxon>
    </lineage>
</organism>
<reference evidence="2" key="1">
    <citation type="submission" date="2021-06" db="EMBL/GenBank/DDBJ databases">
        <title>Parelaphostrongylus tenuis whole genome reference sequence.</title>
        <authorList>
            <person name="Garwood T.J."/>
            <person name="Larsen P.A."/>
            <person name="Fountain-Jones N.M."/>
            <person name="Garbe J.R."/>
            <person name="Macchietto M.G."/>
            <person name="Kania S.A."/>
            <person name="Gerhold R.W."/>
            <person name="Richards J.E."/>
            <person name="Wolf T.M."/>
        </authorList>
    </citation>
    <scope>NUCLEOTIDE SEQUENCE</scope>
    <source>
        <strain evidence="2">MNPRO001-30</strain>
        <tissue evidence="2">Meninges</tissue>
    </source>
</reference>
<evidence type="ECO:0000256" key="1">
    <source>
        <dbReference type="SAM" id="MobiDB-lite"/>
    </source>
</evidence>
<name>A0AAD5QPQ7_PARTN</name>
<dbReference type="EMBL" id="JAHQIW010002019">
    <property type="protein sequence ID" value="KAJ1354341.1"/>
    <property type="molecule type" value="Genomic_DNA"/>
</dbReference>
<feature type="region of interest" description="Disordered" evidence="1">
    <location>
        <begin position="23"/>
        <end position="52"/>
    </location>
</feature>
<protein>
    <submittedName>
        <fullName evidence="2">Uncharacterized protein</fullName>
    </submittedName>
</protein>
<dbReference type="Proteomes" id="UP001196413">
    <property type="component" value="Unassembled WGS sequence"/>
</dbReference>
<evidence type="ECO:0000313" key="2">
    <source>
        <dbReference type="EMBL" id="KAJ1354341.1"/>
    </source>
</evidence>
<comment type="caution">
    <text evidence="2">The sequence shown here is derived from an EMBL/GenBank/DDBJ whole genome shotgun (WGS) entry which is preliminary data.</text>
</comment>
<proteinExistence type="predicted"/>
<dbReference type="AlphaFoldDB" id="A0AAD5QPQ7"/>
<sequence length="101" mass="11228">MSGFYDDSQAAYRCQVRSSQARIPLDKSRTNPATPEECKAERTSSAGLNHQPRVCRGSPVTTTSYPCVRKWLVREGVGGVERKIDLLWGDDTAAERKAARK</sequence>
<gene>
    <name evidence="2" type="ORF">KIN20_011248</name>
</gene>
<keyword evidence="3" id="KW-1185">Reference proteome</keyword>
<accession>A0AAD5QPQ7</accession>
<evidence type="ECO:0000313" key="3">
    <source>
        <dbReference type="Proteomes" id="UP001196413"/>
    </source>
</evidence>